<dbReference type="Proteomes" id="UP000012283">
    <property type="component" value="Unassembled WGS sequence"/>
</dbReference>
<keyword evidence="1" id="KW-0812">Transmembrane</keyword>
<evidence type="ECO:0000313" key="3">
    <source>
        <dbReference type="Proteomes" id="UP000012283"/>
    </source>
</evidence>
<dbReference type="AlphaFoldDB" id="N4WNV6"/>
<dbReference type="eggNOG" id="ENOG5033EVU">
    <property type="taxonomic scope" value="Bacteria"/>
</dbReference>
<gene>
    <name evidence="2" type="ORF">J416_12192</name>
</gene>
<dbReference type="OrthoDB" id="2440739at2"/>
<sequence length="58" mass="6254">MKYLVTIFWSVLISFLVAYVLSSMAGETFNISGVFALAAVFSIAIIILGDGILDEGHE</sequence>
<evidence type="ECO:0000313" key="2">
    <source>
        <dbReference type="EMBL" id="ENH96170.1"/>
    </source>
</evidence>
<reference evidence="2 3" key="1">
    <citation type="submission" date="2013-03" db="EMBL/GenBank/DDBJ databases">
        <title>Draft genome sequence of Gracibacillus halophilus YIM-C55.5, a moderately halophilic and thermophilic organism from the Xiaochaidamu salt lake.</title>
        <authorList>
            <person name="Sugumar T."/>
            <person name="Polireddy D.R."/>
            <person name="Antony A."/>
            <person name="Madhava Y.R."/>
            <person name="Sivakumar N."/>
        </authorList>
    </citation>
    <scope>NUCLEOTIDE SEQUENCE [LARGE SCALE GENOMIC DNA]</scope>
    <source>
        <strain evidence="2 3">YIM-C55.5</strain>
    </source>
</reference>
<protein>
    <submittedName>
        <fullName evidence="2">Uncharacterized protein</fullName>
    </submittedName>
</protein>
<dbReference type="InterPro" id="IPR021324">
    <property type="entry name" value="DUF2929"/>
</dbReference>
<dbReference type="PATRIC" id="fig|1308866.3.peg.2466"/>
<organism evidence="2 3">
    <name type="scientific">Gracilibacillus halophilus YIM-C55.5</name>
    <dbReference type="NCBI Taxonomy" id="1308866"/>
    <lineage>
        <taxon>Bacteria</taxon>
        <taxon>Bacillati</taxon>
        <taxon>Bacillota</taxon>
        <taxon>Bacilli</taxon>
        <taxon>Bacillales</taxon>
        <taxon>Bacillaceae</taxon>
        <taxon>Gracilibacillus</taxon>
    </lineage>
</organism>
<keyword evidence="1" id="KW-1133">Transmembrane helix</keyword>
<dbReference type="EMBL" id="APML01000056">
    <property type="protein sequence ID" value="ENH96170.1"/>
    <property type="molecule type" value="Genomic_DNA"/>
</dbReference>
<name>N4WNV6_9BACI</name>
<proteinExistence type="predicted"/>
<feature type="transmembrane region" description="Helical" evidence="1">
    <location>
        <begin position="32"/>
        <end position="53"/>
    </location>
</feature>
<comment type="caution">
    <text evidence="2">The sequence shown here is derived from an EMBL/GenBank/DDBJ whole genome shotgun (WGS) entry which is preliminary data.</text>
</comment>
<dbReference type="Pfam" id="PF11151">
    <property type="entry name" value="DUF2929"/>
    <property type="match status" value="1"/>
</dbReference>
<keyword evidence="1" id="KW-0472">Membrane</keyword>
<dbReference type="RefSeq" id="WP_003472159.1">
    <property type="nucleotide sequence ID" value="NZ_APML01000056.1"/>
</dbReference>
<accession>N4WNV6</accession>
<keyword evidence="3" id="KW-1185">Reference proteome</keyword>
<evidence type="ECO:0000256" key="1">
    <source>
        <dbReference type="SAM" id="Phobius"/>
    </source>
</evidence>